<comment type="caution">
    <text evidence="1">The sequence shown here is derived from an EMBL/GenBank/DDBJ whole genome shotgun (WGS) entry which is preliminary data.</text>
</comment>
<dbReference type="Proteomes" id="UP001165960">
    <property type="component" value="Unassembled WGS sequence"/>
</dbReference>
<keyword evidence="2" id="KW-1185">Reference proteome</keyword>
<accession>A0ACC2RY04</accession>
<organism evidence="1 2">
    <name type="scientific">Entomophthora muscae</name>
    <dbReference type="NCBI Taxonomy" id="34485"/>
    <lineage>
        <taxon>Eukaryota</taxon>
        <taxon>Fungi</taxon>
        <taxon>Fungi incertae sedis</taxon>
        <taxon>Zoopagomycota</taxon>
        <taxon>Entomophthoromycotina</taxon>
        <taxon>Entomophthoromycetes</taxon>
        <taxon>Entomophthorales</taxon>
        <taxon>Entomophthoraceae</taxon>
        <taxon>Entomophthora</taxon>
    </lineage>
</organism>
<protein>
    <submittedName>
        <fullName evidence="1">Uncharacterized protein</fullName>
    </submittedName>
</protein>
<proteinExistence type="predicted"/>
<gene>
    <name evidence="1" type="ORF">DSO57_1009821</name>
</gene>
<name>A0ACC2RY04_9FUNG</name>
<dbReference type="EMBL" id="QTSX02006421">
    <property type="protein sequence ID" value="KAJ9054891.1"/>
    <property type="molecule type" value="Genomic_DNA"/>
</dbReference>
<evidence type="ECO:0000313" key="1">
    <source>
        <dbReference type="EMBL" id="KAJ9054891.1"/>
    </source>
</evidence>
<sequence length="513" mass="57926">MVGVGLRLTFTLQSLIVDKILVSLVGAQRRVARGMLLLWSTSYVGLAYFTHPLIETSLAILVGVSILVLFSSHWTPQRSTESYQWYSIRTAACWVLYGALFGLGASAGPKFSFFGLPLAVLGLLKSFGGCYRGILNQNSFERKVTCLALWLSKELLPWLAAAWATMTLCRRYMPQEVCNTSGQTRVSLVRNSLGLAHTLWIATYMFLPLLGGGHGFIVWCKTKKKVRFVVMFIALSLAGLFFSDPQDRTLLPLTVPAFYLAVPVLKAKLLSPTMGLVILHSSIGVFYALSFNLGVRPAFINVQLKLNHFNGCVVEKTSSHVECQPDEDKVKPFYVSPCDRFYTHILTYNTHPFPSHLLHMPDFQQKKQQDHHVVITDIPKSNQAHLIQTLHTLGVPFVPNNAPPNKVLWRLSEDEELRTRCSRVILISPDPQAAELISASPKHPLSDPMKRVCHVHHMFEKDCRFDALQFSLLPYHSLEPRFAFITWPRIQHYFAHFNLVLYVKNVVQVLPDP</sequence>
<reference evidence="1" key="1">
    <citation type="submission" date="2022-04" db="EMBL/GenBank/DDBJ databases">
        <title>Genome of the entomopathogenic fungus Entomophthora muscae.</title>
        <authorList>
            <person name="Elya C."/>
            <person name="Lovett B.R."/>
            <person name="Lee E."/>
            <person name="Macias A.M."/>
            <person name="Hajek A.E."/>
            <person name="De Bivort B.L."/>
            <person name="Kasson M.T."/>
            <person name="De Fine Licht H.H."/>
            <person name="Stajich J.E."/>
        </authorList>
    </citation>
    <scope>NUCLEOTIDE SEQUENCE</scope>
    <source>
        <strain evidence="1">Berkeley</strain>
    </source>
</reference>
<evidence type="ECO:0000313" key="2">
    <source>
        <dbReference type="Proteomes" id="UP001165960"/>
    </source>
</evidence>